<feature type="compositionally biased region" description="Low complexity" evidence="1">
    <location>
        <begin position="123"/>
        <end position="132"/>
    </location>
</feature>
<organism evidence="3 4">
    <name type="scientific">Cnephaeus nilssonii</name>
    <name type="common">Northern bat</name>
    <name type="synonym">Eptesicus nilssonii</name>
    <dbReference type="NCBI Taxonomy" id="3371016"/>
    <lineage>
        <taxon>Eukaryota</taxon>
        <taxon>Metazoa</taxon>
        <taxon>Chordata</taxon>
        <taxon>Craniata</taxon>
        <taxon>Vertebrata</taxon>
        <taxon>Euteleostomi</taxon>
        <taxon>Mammalia</taxon>
        <taxon>Eutheria</taxon>
        <taxon>Laurasiatheria</taxon>
        <taxon>Chiroptera</taxon>
        <taxon>Yangochiroptera</taxon>
        <taxon>Vespertilionidae</taxon>
        <taxon>Cnephaeus</taxon>
    </lineage>
</organism>
<dbReference type="Proteomes" id="UP001177744">
    <property type="component" value="Unassembled WGS sequence"/>
</dbReference>
<accession>A0AA40HYY3</accession>
<keyword evidence="2" id="KW-0812">Transmembrane</keyword>
<protein>
    <submittedName>
        <fullName evidence="3">Uncharacterized protein</fullName>
    </submittedName>
</protein>
<comment type="caution">
    <text evidence="3">The sequence shown here is derived from an EMBL/GenBank/DDBJ whole genome shotgun (WGS) entry which is preliminary data.</text>
</comment>
<evidence type="ECO:0000313" key="3">
    <source>
        <dbReference type="EMBL" id="KAK1339948.1"/>
    </source>
</evidence>
<evidence type="ECO:0000256" key="2">
    <source>
        <dbReference type="SAM" id="Phobius"/>
    </source>
</evidence>
<feature type="transmembrane region" description="Helical" evidence="2">
    <location>
        <begin position="261"/>
        <end position="282"/>
    </location>
</feature>
<evidence type="ECO:0000256" key="1">
    <source>
        <dbReference type="SAM" id="MobiDB-lite"/>
    </source>
</evidence>
<evidence type="ECO:0000313" key="4">
    <source>
        <dbReference type="Proteomes" id="UP001177744"/>
    </source>
</evidence>
<sequence length="344" mass="36612">MCPWIRVRLDPGSGGSRAHLGPGEATHPLGPASCACASERPLQNVVITIHFVTVGRSAVVQGEDGLTSKGFGPEAQSSAACTSHTCLHGHIDWWGRSRAAFVGGAASPRLRGVRPHPGPGPRAPGRVASPGPGIQPHPDPGARGLTRTQGCTASPGPGGVQPHPGPGSSLTWTQGRAASPGPGGVEQTLYKGASLVIERTLEMKSGRCWATCTQTCFLPKRCLGAFRLRDRRWPRGGAREALRVPGLGNARRASREKKKVPLAEISVGFLLQIFTTLLAVFIDDLVKRFKGNPAGVQEQNYFSGNEDNPVLTTYSPCPVYKQKSYTCKETRKQLPHGNDSVDRN</sequence>
<keyword evidence="4" id="KW-1185">Reference proteome</keyword>
<name>A0AA40HYY3_CNENI</name>
<dbReference type="AlphaFoldDB" id="A0AA40HYY3"/>
<proteinExistence type="predicted"/>
<reference evidence="3" key="1">
    <citation type="submission" date="2023-06" db="EMBL/GenBank/DDBJ databases">
        <title>Reference genome for the Northern bat (Eptesicus nilssonii), a most northern bat species.</title>
        <authorList>
            <person name="Laine V.N."/>
            <person name="Pulliainen A.T."/>
            <person name="Lilley T.M."/>
        </authorList>
    </citation>
    <scope>NUCLEOTIDE SEQUENCE</scope>
    <source>
        <strain evidence="3">BLF_Eptnil</strain>
        <tissue evidence="3">Kidney</tissue>
    </source>
</reference>
<keyword evidence="2" id="KW-0472">Membrane</keyword>
<feature type="region of interest" description="Disordered" evidence="1">
    <location>
        <begin position="108"/>
        <end position="185"/>
    </location>
</feature>
<keyword evidence="2" id="KW-1133">Transmembrane helix</keyword>
<gene>
    <name evidence="3" type="ORF">QTO34_018512</name>
</gene>
<dbReference type="EMBL" id="JAULJE010000008">
    <property type="protein sequence ID" value="KAK1339948.1"/>
    <property type="molecule type" value="Genomic_DNA"/>
</dbReference>